<dbReference type="PANTHER" id="PTHR21248:SF22">
    <property type="entry name" value="PHOSPHOLIPASE D"/>
    <property type="match status" value="1"/>
</dbReference>
<dbReference type="CDD" id="cd09157">
    <property type="entry name" value="PLDc_CLS_unchar2_1"/>
    <property type="match status" value="1"/>
</dbReference>
<evidence type="ECO:0000259" key="2">
    <source>
        <dbReference type="PROSITE" id="PS50035"/>
    </source>
</evidence>
<reference evidence="4" key="1">
    <citation type="submission" date="2016-10" db="EMBL/GenBank/DDBJ databases">
        <authorList>
            <person name="Varghese N."/>
            <person name="Submissions S."/>
        </authorList>
    </citation>
    <scope>NUCLEOTIDE SEQUENCE [LARGE SCALE GENOMIC DNA]</scope>
    <source>
        <strain evidence="4">DSM 26348</strain>
    </source>
</reference>
<dbReference type="InterPro" id="IPR001736">
    <property type="entry name" value="PLipase_D/transphosphatidylase"/>
</dbReference>
<dbReference type="SUPFAM" id="SSF56024">
    <property type="entry name" value="Phospholipase D/nuclease"/>
    <property type="match status" value="2"/>
</dbReference>
<evidence type="ECO:0000313" key="3">
    <source>
        <dbReference type="EMBL" id="SFI16638.1"/>
    </source>
</evidence>
<dbReference type="SMART" id="SM00155">
    <property type="entry name" value="PLDc"/>
    <property type="match status" value="2"/>
</dbReference>
<feature type="transmembrane region" description="Helical" evidence="1">
    <location>
        <begin position="40"/>
        <end position="60"/>
    </location>
</feature>
<dbReference type="EMBL" id="FOQD01000006">
    <property type="protein sequence ID" value="SFI16638.1"/>
    <property type="molecule type" value="Genomic_DNA"/>
</dbReference>
<feature type="transmembrane region" description="Helical" evidence="1">
    <location>
        <begin position="7"/>
        <end position="28"/>
    </location>
</feature>
<dbReference type="GO" id="GO:0005886">
    <property type="term" value="C:plasma membrane"/>
    <property type="evidence" value="ECO:0007669"/>
    <property type="project" value="UniProtKB-SubCell"/>
</dbReference>
<protein>
    <submittedName>
        <fullName evidence="3">Cardiolipin synthase</fullName>
    </submittedName>
</protein>
<proteinExistence type="predicted"/>
<accession>A0A1I3FZH2</accession>
<dbReference type="PROSITE" id="PS50035">
    <property type="entry name" value="PLD"/>
    <property type="match status" value="2"/>
</dbReference>
<name>A0A1I3FZH2_9PLAN</name>
<dbReference type="RefSeq" id="WP_092049493.1">
    <property type="nucleotide sequence ID" value="NZ_FOQD01000006.1"/>
</dbReference>
<keyword evidence="1" id="KW-1133">Transmembrane helix</keyword>
<feature type="domain" description="PLD phosphodiesterase" evidence="2">
    <location>
        <begin position="393"/>
        <end position="420"/>
    </location>
</feature>
<dbReference type="Pfam" id="PF13091">
    <property type="entry name" value="PLDc_2"/>
    <property type="match status" value="2"/>
</dbReference>
<dbReference type="InterPro" id="IPR025202">
    <property type="entry name" value="PLD-like_dom"/>
</dbReference>
<evidence type="ECO:0000256" key="1">
    <source>
        <dbReference type="SAM" id="Phobius"/>
    </source>
</evidence>
<dbReference type="PANTHER" id="PTHR21248">
    <property type="entry name" value="CARDIOLIPIN SYNTHASE"/>
    <property type="match status" value="1"/>
</dbReference>
<dbReference type="Proteomes" id="UP000199518">
    <property type="component" value="Unassembled WGS sequence"/>
</dbReference>
<dbReference type="CDD" id="cd09163">
    <property type="entry name" value="PLDc_CLS_unchar2_2"/>
    <property type="match status" value="1"/>
</dbReference>
<feature type="domain" description="PLD phosphodiesterase" evidence="2">
    <location>
        <begin position="217"/>
        <end position="244"/>
    </location>
</feature>
<dbReference type="OrthoDB" id="9762009at2"/>
<keyword evidence="4" id="KW-1185">Reference proteome</keyword>
<dbReference type="GO" id="GO:0032049">
    <property type="term" value="P:cardiolipin biosynthetic process"/>
    <property type="evidence" value="ECO:0007669"/>
    <property type="project" value="UniProtKB-ARBA"/>
</dbReference>
<sequence>MEDARQYWTLFLALAERSVAICAVLHAVLNKRETQSVIGWVGLIWLSPFIGSALYLCFGINRIRRQGRRIQKGMDRHFRDQLHRGRFVDTEAERRHLPFDGRLDAVVHHVTGKPLLGGNSVTPLNGGEVAYPAMLQEIAQAKRSITLCSYIFDNDRAGQEFVTALSAAQKRGVAVRVLIDSVGARYSKPSILHALEHEKIPAATFLPTLTPRLATYANLRLHRKLLVVDGAVGFAGGMNIREGCRGDWQTAHPVQDIHFRIAGPAVSHLQEMFVVDWAFASDEKLQGELWFSPPEHHGDVRARGIPDGPDNDFDYIRLVLLGAIAVAEKRIDIVTPYFLPDDAIIYALNVASMKGVKVRILVPLENNIRLVAWASADPLSHVLERGCDVYQGAPPFDHSKIMLIDDDWALIGSSNWDPRSLRLNFEFNVECYDPTLVAQLSEIVDQKIATSQRLTLSDLRARPLLIRLRDGLARMGIPYL</sequence>
<organism evidence="3 4">
    <name type="scientific">Planctomicrobium piriforme</name>
    <dbReference type="NCBI Taxonomy" id="1576369"/>
    <lineage>
        <taxon>Bacteria</taxon>
        <taxon>Pseudomonadati</taxon>
        <taxon>Planctomycetota</taxon>
        <taxon>Planctomycetia</taxon>
        <taxon>Planctomycetales</taxon>
        <taxon>Planctomycetaceae</taxon>
        <taxon>Planctomicrobium</taxon>
    </lineage>
</organism>
<evidence type="ECO:0000313" key="4">
    <source>
        <dbReference type="Proteomes" id="UP000199518"/>
    </source>
</evidence>
<keyword evidence="1" id="KW-0472">Membrane</keyword>
<dbReference type="AlphaFoldDB" id="A0A1I3FZH2"/>
<gene>
    <name evidence="3" type="ORF">SAMN05421753_106106</name>
</gene>
<dbReference type="GO" id="GO:0008808">
    <property type="term" value="F:cardiolipin synthase activity"/>
    <property type="evidence" value="ECO:0007669"/>
    <property type="project" value="TreeGrafter"/>
</dbReference>
<dbReference type="STRING" id="1576369.SAMN05421753_106106"/>
<dbReference type="Gene3D" id="3.30.870.10">
    <property type="entry name" value="Endonuclease Chain A"/>
    <property type="match status" value="2"/>
</dbReference>
<keyword evidence="1" id="KW-0812">Transmembrane</keyword>